<dbReference type="EMBL" id="VDDC01000092">
    <property type="protein sequence ID" value="TNH37488.1"/>
    <property type="molecule type" value="Genomic_DNA"/>
</dbReference>
<evidence type="ECO:0000313" key="1">
    <source>
        <dbReference type="EMBL" id="TNH37488.1"/>
    </source>
</evidence>
<dbReference type="Gene3D" id="2.40.420.20">
    <property type="match status" value="1"/>
</dbReference>
<name>A0A5C4R0Z8_9RHOB</name>
<evidence type="ECO:0000313" key="2">
    <source>
        <dbReference type="Proteomes" id="UP000304880"/>
    </source>
</evidence>
<keyword evidence="2" id="KW-1185">Reference proteome</keyword>
<protein>
    <submittedName>
        <fullName evidence="1">Uncharacterized protein</fullName>
    </submittedName>
</protein>
<gene>
    <name evidence="1" type="ORF">FHD67_20065</name>
</gene>
<accession>A0A5C4R0Z8</accession>
<sequence>MEFLTSSRGLNRPTILLRLNLKQSITFLMRVVALAATAILLATTLRPGVGEPFNISAEMTEVMSGLLPPELHTLQRSLRDERLATPSSPRFDSISIPENAIRKDADQRYVIRIAHDIAQRVNVQVVSINKADGTIKVIGLNLGDVIVSQPRD</sequence>
<comment type="caution">
    <text evidence="1">The sequence shown here is derived from an EMBL/GenBank/DDBJ whole genome shotgun (WGS) entry which is preliminary data.</text>
</comment>
<proteinExistence type="predicted"/>
<dbReference type="AlphaFoldDB" id="A0A5C4R0Z8"/>
<dbReference type="RefSeq" id="WP_139599842.1">
    <property type="nucleotide sequence ID" value="NZ_VDDC01000092.1"/>
</dbReference>
<reference evidence="1 2" key="1">
    <citation type="submission" date="2019-06" db="EMBL/GenBank/DDBJ databases">
        <authorList>
            <person name="Li J."/>
        </authorList>
    </citation>
    <scope>NUCLEOTIDE SEQUENCE [LARGE SCALE GENOMIC DNA]</scope>
    <source>
        <strain evidence="1 2">CGMCC 1.8012</strain>
    </source>
</reference>
<dbReference type="Proteomes" id="UP000304880">
    <property type="component" value="Unassembled WGS sequence"/>
</dbReference>
<organism evidence="1 2">
    <name type="scientific">Paracoccus haeundaensis</name>
    <dbReference type="NCBI Taxonomy" id="225362"/>
    <lineage>
        <taxon>Bacteria</taxon>
        <taxon>Pseudomonadati</taxon>
        <taxon>Pseudomonadota</taxon>
        <taxon>Alphaproteobacteria</taxon>
        <taxon>Rhodobacterales</taxon>
        <taxon>Paracoccaceae</taxon>
        <taxon>Paracoccus</taxon>
    </lineage>
</organism>